<sequence length="127" mass="14488">MLVTSEEKRYSDRTEMTLDDLIQKLKDLGLYSLKSVMVSEIEGTETRLVTDNRVIDPEDLEETLLSWERESITKVMLLDMTPVHKHHNTFTSAAGGSYEPPEFWIQVTRVSNAVETIVVAVKSVDRC</sequence>
<protein>
    <submittedName>
        <fullName evidence="1">Uncharacterized protein</fullName>
    </submittedName>
</protein>
<evidence type="ECO:0000313" key="1">
    <source>
        <dbReference type="EMBL" id="HDP78419.1"/>
    </source>
</evidence>
<organism evidence="1">
    <name type="scientific">Mesotoga infera</name>
    <dbReference type="NCBI Taxonomy" id="1236046"/>
    <lineage>
        <taxon>Bacteria</taxon>
        <taxon>Thermotogati</taxon>
        <taxon>Thermotogota</taxon>
        <taxon>Thermotogae</taxon>
        <taxon>Kosmotogales</taxon>
        <taxon>Kosmotogaceae</taxon>
        <taxon>Mesotoga</taxon>
    </lineage>
</organism>
<accession>A0A7C1GRW2</accession>
<proteinExistence type="predicted"/>
<dbReference type="AlphaFoldDB" id="A0A7C1GRW2"/>
<reference evidence="1" key="1">
    <citation type="journal article" date="2020" name="mSystems">
        <title>Genome- and Community-Level Interaction Insights into Carbon Utilization and Element Cycling Functions of Hydrothermarchaeota in Hydrothermal Sediment.</title>
        <authorList>
            <person name="Zhou Z."/>
            <person name="Liu Y."/>
            <person name="Xu W."/>
            <person name="Pan J."/>
            <person name="Luo Z.H."/>
            <person name="Li M."/>
        </authorList>
    </citation>
    <scope>NUCLEOTIDE SEQUENCE [LARGE SCALE GENOMIC DNA]</scope>
    <source>
        <strain evidence="1">SpSt-1179</strain>
    </source>
</reference>
<dbReference type="EMBL" id="DSBT01000296">
    <property type="protein sequence ID" value="HDP78419.1"/>
    <property type="molecule type" value="Genomic_DNA"/>
</dbReference>
<gene>
    <name evidence="1" type="ORF">ENN47_09610</name>
</gene>
<comment type="caution">
    <text evidence="1">The sequence shown here is derived from an EMBL/GenBank/DDBJ whole genome shotgun (WGS) entry which is preliminary data.</text>
</comment>
<dbReference type="Proteomes" id="UP000886198">
    <property type="component" value="Unassembled WGS sequence"/>
</dbReference>
<name>A0A7C1GRW2_9BACT</name>